<evidence type="ECO:0000256" key="5">
    <source>
        <dbReference type="ARBA" id="ARBA00022694"/>
    </source>
</evidence>
<evidence type="ECO:0000256" key="7">
    <source>
        <dbReference type="ARBA" id="ARBA00039099"/>
    </source>
</evidence>
<keyword evidence="4 8" id="KW-0949">S-adenosyl-L-methionine</keyword>
<dbReference type="Gene3D" id="3.40.50.150">
    <property type="entry name" value="Vaccinia Virus protein VP39"/>
    <property type="match status" value="1"/>
</dbReference>
<evidence type="ECO:0000256" key="8">
    <source>
        <dbReference type="PROSITE-ProRule" id="PRU00958"/>
    </source>
</evidence>
<evidence type="ECO:0000256" key="6">
    <source>
        <dbReference type="ARBA" id="ARBA00022884"/>
    </source>
</evidence>
<dbReference type="InterPro" id="IPR029063">
    <property type="entry name" value="SAM-dependent_MTases_sf"/>
</dbReference>
<dbReference type="PROSITE" id="PS51626">
    <property type="entry name" value="SAM_MT_TRM1"/>
    <property type="match status" value="1"/>
</dbReference>
<organism evidence="9">
    <name type="scientific">Fervidicoccus fontis</name>
    <dbReference type="NCBI Taxonomy" id="683846"/>
    <lineage>
        <taxon>Archaea</taxon>
        <taxon>Thermoproteota</taxon>
        <taxon>Thermoprotei</taxon>
        <taxon>Fervidicoccales</taxon>
        <taxon>Fervidicoccaceae</taxon>
        <taxon>Fervidicoccus</taxon>
    </lineage>
</organism>
<protein>
    <recommendedName>
        <fullName evidence="7">tRNA (guanine(26)-N(2))-dimethyltransferase</fullName>
        <ecNumber evidence="7">2.1.1.216</ecNumber>
    </recommendedName>
</protein>
<dbReference type="GO" id="GO:0160104">
    <property type="term" value="F:tRNA (guanine(26)-N2)-dimethyltransferase activity"/>
    <property type="evidence" value="ECO:0007669"/>
    <property type="project" value="UniProtKB-EC"/>
</dbReference>
<reference evidence="9" key="1">
    <citation type="journal article" date="2020" name="mSystems">
        <title>Genome- and Community-Level Interaction Insights into Carbon Utilization and Element Cycling Functions of Hydrothermarchaeota in Hydrothermal Sediment.</title>
        <authorList>
            <person name="Zhou Z."/>
            <person name="Liu Y."/>
            <person name="Xu W."/>
            <person name="Pan J."/>
            <person name="Luo Z.H."/>
            <person name="Li M."/>
        </authorList>
    </citation>
    <scope>NUCLEOTIDE SEQUENCE [LARGE SCALE GENOMIC DNA]</scope>
    <source>
        <strain evidence="9">SpSt-1259</strain>
    </source>
</reference>
<dbReference type="Gene3D" id="3.30.56.70">
    <property type="entry name" value="N2,N2-dimethylguanosine tRNA methyltransferase, C-terminal domain"/>
    <property type="match status" value="1"/>
</dbReference>
<keyword evidence="5 8" id="KW-0819">tRNA processing</keyword>
<dbReference type="GO" id="GO:0002940">
    <property type="term" value="P:tRNA N2-guanine methylation"/>
    <property type="evidence" value="ECO:0007669"/>
    <property type="project" value="TreeGrafter"/>
</dbReference>
<proteinExistence type="inferred from homology"/>
<keyword evidence="1 8" id="KW-0820">tRNA-binding</keyword>
<dbReference type="InterPro" id="IPR042296">
    <property type="entry name" value="tRNA_met_Trm1_C"/>
</dbReference>
<name>A0A7C2YZA6_9CREN</name>
<evidence type="ECO:0000256" key="3">
    <source>
        <dbReference type="ARBA" id="ARBA00022679"/>
    </source>
</evidence>
<dbReference type="EMBL" id="DSFE01000050">
    <property type="protein sequence ID" value="HEU97680.1"/>
    <property type="molecule type" value="Genomic_DNA"/>
</dbReference>
<dbReference type="PANTHER" id="PTHR10631">
    <property type="entry name" value="N 2 ,N 2 -DIMETHYLGUANOSINE TRNA METHYLTRANSFERASE"/>
    <property type="match status" value="1"/>
</dbReference>
<dbReference type="EC" id="2.1.1.216" evidence="7"/>
<dbReference type="FunFam" id="3.30.56.70:FF:000001">
    <property type="entry name" value="tRNA (guanine(26)-N(2))-dimethyltransferase"/>
    <property type="match status" value="1"/>
</dbReference>
<dbReference type="GO" id="GO:0000049">
    <property type="term" value="F:tRNA binding"/>
    <property type="evidence" value="ECO:0007669"/>
    <property type="project" value="UniProtKB-UniRule"/>
</dbReference>
<sequence>MEEKIAREGRALFYIPISSSYIRKDGKIEPSWMPVFYNPYSAINRDMTILGLRAYQKMGERTRTFVEPLSGICVRSIRVLLETLSDDIFAYASDIDSLAIDYCRRNAELNNAQTRLFSERSDARLFMLKLDSDQVPVDSVDIDPYGSPIYYFDSAIKSIGKRAFVSLTATDLGALTGRYGDTALRRYGARIYETQFSKEVGARVLIGSFVRAASYLEREVEPLFVFYREHFIKALFRVERSKSGSVNAAKRLGFLCINEEGALTSAIPLGDVPEGGCKKMVGPLWIGKMWNRDFVLLMKEESIAHDGILPETSAAISSIMGEMDIEALGYYRVDEICSSLKVNVPRFQKLIEALKQMGYSASRTHFDRKGIRTNAPISDVKRAILSSSGKS</sequence>
<evidence type="ECO:0000313" key="9">
    <source>
        <dbReference type="EMBL" id="HEU97680.1"/>
    </source>
</evidence>
<dbReference type="PANTHER" id="PTHR10631:SF3">
    <property type="entry name" value="TRNA (GUANINE(26)-N(2))-DIMETHYLTRANSFERASE"/>
    <property type="match status" value="1"/>
</dbReference>
<keyword evidence="6 8" id="KW-0694">RNA-binding</keyword>
<dbReference type="InterPro" id="IPR002905">
    <property type="entry name" value="Trm1"/>
</dbReference>
<dbReference type="Pfam" id="PF02005">
    <property type="entry name" value="TRM"/>
    <property type="match status" value="1"/>
</dbReference>
<accession>A0A7C2YZA6</accession>
<evidence type="ECO:0000256" key="1">
    <source>
        <dbReference type="ARBA" id="ARBA00022555"/>
    </source>
</evidence>
<dbReference type="Proteomes" id="UP000885664">
    <property type="component" value="Unassembled WGS sequence"/>
</dbReference>
<evidence type="ECO:0000256" key="4">
    <source>
        <dbReference type="ARBA" id="ARBA00022691"/>
    </source>
</evidence>
<keyword evidence="3 8" id="KW-0808">Transferase</keyword>
<gene>
    <name evidence="9" type="ORF">ENO36_02345</name>
</gene>
<keyword evidence="2 8" id="KW-0489">Methyltransferase</keyword>
<dbReference type="AlphaFoldDB" id="A0A7C2YZA6"/>
<comment type="similarity">
    <text evidence="8">Belongs to the class I-like SAM-binding methyltransferase superfamily. Trm1 family.</text>
</comment>
<dbReference type="SUPFAM" id="SSF53335">
    <property type="entry name" value="S-adenosyl-L-methionine-dependent methyltransferases"/>
    <property type="match status" value="1"/>
</dbReference>
<evidence type="ECO:0000256" key="2">
    <source>
        <dbReference type="ARBA" id="ARBA00022603"/>
    </source>
</evidence>
<comment type="caution">
    <text evidence="9">The sequence shown here is derived from an EMBL/GenBank/DDBJ whole genome shotgun (WGS) entry which is preliminary data.</text>
</comment>